<organism evidence="1 2">
    <name type="scientific">Helianthus annuus</name>
    <name type="common">Common sunflower</name>
    <dbReference type="NCBI Taxonomy" id="4232"/>
    <lineage>
        <taxon>Eukaryota</taxon>
        <taxon>Viridiplantae</taxon>
        <taxon>Streptophyta</taxon>
        <taxon>Embryophyta</taxon>
        <taxon>Tracheophyta</taxon>
        <taxon>Spermatophyta</taxon>
        <taxon>Magnoliopsida</taxon>
        <taxon>eudicotyledons</taxon>
        <taxon>Gunneridae</taxon>
        <taxon>Pentapetalae</taxon>
        <taxon>asterids</taxon>
        <taxon>campanulids</taxon>
        <taxon>Asterales</taxon>
        <taxon>Asteraceae</taxon>
        <taxon>Asteroideae</taxon>
        <taxon>Heliantheae alliance</taxon>
        <taxon>Heliantheae</taxon>
        <taxon>Helianthus</taxon>
    </lineage>
</organism>
<dbReference type="PANTHER" id="PTHR33921">
    <property type="entry name" value="CALVIN CYCLE PROTEIN CP12-2, CHLOROPLASTIC"/>
    <property type="match status" value="1"/>
</dbReference>
<accession>A0A9K3DGP5</accession>
<dbReference type="EMBL" id="MNCJ02000332">
    <property type="protein sequence ID" value="KAF5755039.1"/>
    <property type="molecule type" value="Genomic_DNA"/>
</dbReference>
<gene>
    <name evidence="1" type="ORF">HanXRQr2_Chr17g0798101</name>
</gene>
<dbReference type="InterPro" id="IPR039314">
    <property type="entry name" value="CP12-like"/>
</dbReference>
<name>A0A9K3DGP5_HELAN</name>
<reference evidence="1" key="2">
    <citation type="submission" date="2020-06" db="EMBL/GenBank/DDBJ databases">
        <title>Helianthus annuus Genome sequencing and assembly Release 2.</title>
        <authorList>
            <person name="Gouzy J."/>
            <person name="Langlade N."/>
            <person name="Munos S."/>
        </authorList>
    </citation>
    <scope>NUCLEOTIDE SEQUENCE</scope>
    <source>
        <tissue evidence="1">Leaves</tissue>
    </source>
</reference>
<proteinExistence type="predicted"/>
<evidence type="ECO:0008006" key="3">
    <source>
        <dbReference type="Google" id="ProtNLM"/>
    </source>
</evidence>
<dbReference type="AlphaFoldDB" id="A0A9K3DGP5"/>
<dbReference type="PANTHER" id="PTHR33921:SF16">
    <property type="entry name" value="CALVIN CYCLE PROTEIN CP12-3, CHLOROPLASTIC"/>
    <property type="match status" value="1"/>
</dbReference>
<dbReference type="Proteomes" id="UP000215914">
    <property type="component" value="Unassembled WGS sequence"/>
</dbReference>
<dbReference type="Pfam" id="PF02672">
    <property type="entry name" value="CP12"/>
    <property type="match status" value="1"/>
</dbReference>
<dbReference type="Gramene" id="mRNA:HanXRQr2_Chr17g0798101">
    <property type="protein sequence ID" value="CDS:HanXRQr2_Chr17g0798101.1"/>
    <property type="gene ID" value="HanXRQr2_Chr17g0798101"/>
</dbReference>
<sequence length="50" mass="5714">MREDKLTGLIKAKVAEATADVSRKLEENKDPLQSFCQENPETDECRIYEA</sequence>
<evidence type="ECO:0000313" key="1">
    <source>
        <dbReference type="EMBL" id="KAF5755039.1"/>
    </source>
</evidence>
<comment type="caution">
    <text evidence="1">The sequence shown here is derived from an EMBL/GenBank/DDBJ whole genome shotgun (WGS) entry which is preliminary data.</text>
</comment>
<reference evidence="1" key="1">
    <citation type="journal article" date="2017" name="Nature">
        <title>The sunflower genome provides insights into oil metabolism, flowering and Asterid evolution.</title>
        <authorList>
            <person name="Badouin H."/>
            <person name="Gouzy J."/>
            <person name="Grassa C.J."/>
            <person name="Murat F."/>
            <person name="Staton S.E."/>
            <person name="Cottret L."/>
            <person name="Lelandais-Briere C."/>
            <person name="Owens G.L."/>
            <person name="Carrere S."/>
            <person name="Mayjonade B."/>
            <person name="Legrand L."/>
            <person name="Gill N."/>
            <person name="Kane N.C."/>
            <person name="Bowers J.E."/>
            <person name="Hubner S."/>
            <person name="Bellec A."/>
            <person name="Berard A."/>
            <person name="Berges H."/>
            <person name="Blanchet N."/>
            <person name="Boniface M.C."/>
            <person name="Brunel D."/>
            <person name="Catrice O."/>
            <person name="Chaidir N."/>
            <person name="Claudel C."/>
            <person name="Donnadieu C."/>
            <person name="Faraut T."/>
            <person name="Fievet G."/>
            <person name="Helmstetter N."/>
            <person name="King M."/>
            <person name="Knapp S.J."/>
            <person name="Lai Z."/>
            <person name="Le Paslier M.C."/>
            <person name="Lippi Y."/>
            <person name="Lorenzon L."/>
            <person name="Mandel J.R."/>
            <person name="Marage G."/>
            <person name="Marchand G."/>
            <person name="Marquand E."/>
            <person name="Bret-Mestries E."/>
            <person name="Morien E."/>
            <person name="Nambeesan S."/>
            <person name="Nguyen T."/>
            <person name="Pegot-Espagnet P."/>
            <person name="Pouilly N."/>
            <person name="Raftis F."/>
            <person name="Sallet E."/>
            <person name="Schiex T."/>
            <person name="Thomas J."/>
            <person name="Vandecasteele C."/>
            <person name="Vares D."/>
            <person name="Vear F."/>
            <person name="Vautrin S."/>
            <person name="Crespi M."/>
            <person name="Mangin B."/>
            <person name="Burke J.M."/>
            <person name="Salse J."/>
            <person name="Munos S."/>
            <person name="Vincourt P."/>
            <person name="Rieseberg L.H."/>
            <person name="Langlade N.B."/>
        </authorList>
    </citation>
    <scope>NUCLEOTIDE SEQUENCE</scope>
    <source>
        <tissue evidence="1">Leaves</tissue>
    </source>
</reference>
<protein>
    <recommendedName>
        <fullName evidence="3">CP12 domain-containing protein</fullName>
    </recommendedName>
</protein>
<evidence type="ECO:0000313" key="2">
    <source>
        <dbReference type="Proteomes" id="UP000215914"/>
    </source>
</evidence>
<keyword evidence="2" id="KW-1185">Reference proteome</keyword>